<name>A0A1M5TA12_9BRAD</name>
<dbReference type="Gene3D" id="3.60.21.10">
    <property type="match status" value="1"/>
</dbReference>
<accession>A0A1M5TA12</accession>
<dbReference type="EMBL" id="LT670818">
    <property type="protein sequence ID" value="SHH47541.1"/>
    <property type="molecule type" value="Genomic_DNA"/>
</dbReference>
<organism evidence="1 2">
    <name type="scientific">Bradyrhizobium erythrophlei</name>
    <dbReference type="NCBI Taxonomy" id="1437360"/>
    <lineage>
        <taxon>Bacteria</taxon>
        <taxon>Pseudomonadati</taxon>
        <taxon>Pseudomonadota</taxon>
        <taxon>Alphaproteobacteria</taxon>
        <taxon>Hyphomicrobiales</taxon>
        <taxon>Nitrobacteraceae</taxon>
        <taxon>Bradyrhizobium</taxon>
    </lineage>
</organism>
<evidence type="ECO:0000313" key="1">
    <source>
        <dbReference type="EMBL" id="SHH47541.1"/>
    </source>
</evidence>
<proteinExistence type="predicted"/>
<sequence length="174" mass="20245">MIFFTSDSHYFHQNILRFTGQDGQRVRPEFNSVEEMNEAMVTRWNEVVHPGDKVYHLGDVAFGPTANAVAIHALLRRLNGRKRLIVGNHDNLKSEALQNNFDKILLWQGFHDEGFTCSHIPLRLDSLRDGSFNVHGHIHERTMAERNYINVCVEQTNYTPVSMDWVKEQIRQRS</sequence>
<dbReference type="AlphaFoldDB" id="A0A1M5TA12"/>
<protein>
    <submittedName>
        <fullName evidence="1">Calcineurin-like phosphoesterase superfamily protein</fullName>
    </submittedName>
</protein>
<dbReference type="RefSeq" id="WP_079570802.1">
    <property type="nucleotide sequence ID" value="NZ_LT670818.1"/>
</dbReference>
<reference evidence="1 2" key="1">
    <citation type="submission" date="2016-11" db="EMBL/GenBank/DDBJ databases">
        <authorList>
            <person name="Jaros S."/>
            <person name="Januszkiewicz K."/>
            <person name="Wedrychowicz H."/>
        </authorList>
    </citation>
    <scope>NUCLEOTIDE SEQUENCE [LARGE SCALE GENOMIC DNA]</scope>
    <source>
        <strain evidence="1 2">GAS242</strain>
    </source>
</reference>
<dbReference type="InterPro" id="IPR029052">
    <property type="entry name" value="Metallo-depent_PP-like"/>
</dbReference>
<evidence type="ECO:0000313" key="2">
    <source>
        <dbReference type="Proteomes" id="UP000190675"/>
    </source>
</evidence>
<dbReference type="Proteomes" id="UP000190675">
    <property type="component" value="Chromosome I"/>
</dbReference>
<gene>
    <name evidence="1" type="ORF">SAMN05444169_7638</name>
</gene>
<dbReference type="SUPFAM" id="SSF56300">
    <property type="entry name" value="Metallo-dependent phosphatases"/>
    <property type="match status" value="1"/>
</dbReference>